<dbReference type="EMBL" id="AP026867">
    <property type="protein sequence ID" value="BDS10874.1"/>
    <property type="molecule type" value="Genomic_DNA"/>
</dbReference>
<name>A0A915YG01_9BACT</name>
<keyword evidence="1" id="KW-0472">Membrane</keyword>
<dbReference type="EMBL" id="AP026867">
    <property type="protein sequence ID" value="BDS10569.1"/>
    <property type="molecule type" value="Genomic_DNA"/>
</dbReference>
<evidence type="ECO:0000256" key="1">
    <source>
        <dbReference type="SAM" id="Phobius"/>
    </source>
</evidence>
<proteinExistence type="predicted"/>
<dbReference type="RefSeq" id="WP_264791859.1">
    <property type="nucleotide sequence ID" value="NZ_AP026867.1"/>
</dbReference>
<dbReference type="KEGG" id="aup:AsAng_0030730"/>
<feature type="transmembrane region" description="Helical" evidence="1">
    <location>
        <begin position="15"/>
        <end position="40"/>
    </location>
</feature>
<evidence type="ECO:0000313" key="5">
    <source>
        <dbReference type="EMBL" id="BDS12352.1"/>
    </source>
</evidence>
<accession>A0A915YG01</accession>
<dbReference type="Proteomes" id="UP001060919">
    <property type="component" value="Chromosome"/>
</dbReference>
<keyword evidence="1" id="KW-0812">Transmembrane</keyword>
<dbReference type="AlphaFoldDB" id="A0A915YG01"/>
<sequence length="48" mass="5256">MNTPENKTTVEGPNILGFILIGASALLSLVILVLWIRWLYNSGAPKCK</sequence>
<evidence type="ECO:0000313" key="4">
    <source>
        <dbReference type="EMBL" id="BDS10928.1"/>
    </source>
</evidence>
<dbReference type="EMBL" id="AP026867">
    <property type="protein sequence ID" value="BDS12352.1"/>
    <property type="molecule type" value="Genomic_DNA"/>
</dbReference>
<gene>
    <name evidence="2" type="ORF">AsAng_0012770</name>
    <name evidence="3" type="ORF">AsAng_0015840</name>
    <name evidence="4" type="ORF">AsAng_0016380</name>
    <name evidence="5" type="ORF">AsAng_0030730</name>
</gene>
<dbReference type="KEGG" id="aup:AsAng_0012770"/>
<reference evidence="5" key="1">
    <citation type="submission" date="2022-09" db="EMBL/GenBank/DDBJ databases">
        <title>Aureispira anguillicida sp. nov., isolated from Leptocephalus of Japanese eel Anguilla japonica.</title>
        <authorList>
            <person name="Yuasa K."/>
            <person name="Mekata T."/>
            <person name="Ikunari K."/>
        </authorList>
    </citation>
    <scope>NUCLEOTIDE SEQUENCE</scope>
    <source>
        <strain evidence="5">EL160426</strain>
    </source>
</reference>
<evidence type="ECO:0000313" key="2">
    <source>
        <dbReference type="EMBL" id="BDS10569.1"/>
    </source>
</evidence>
<keyword evidence="1" id="KW-1133">Transmembrane helix</keyword>
<organism evidence="5 6">
    <name type="scientific">Aureispira anguillae</name>
    <dbReference type="NCBI Taxonomy" id="2864201"/>
    <lineage>
        <taxon>Bacteria</taxon>
        <taxon>Pseudomonadati</taxon>
        <taxon>Bacteroidota</taxon>
        <taxon>Saprospiria</taxon>
        <taxon>Saprospirales</taxon>
        <taxon>Saprospiraceae</taxon>
        <taxon>Aureispira</taxon>
    </lineage>
</organism>
<keyword evidence="6" id="KW-1185">Reference proteome</keyword>
<dbReference type="KEGG" id="aup:AsAng_0015840"/>
<evidence type="ECO:0000313" key="6">
    <source>
        <dbReference type="Proteomes" id="UP001060919"/>
    </source>
</evidence>
<dbReference type="KEGG" id="aup:AsAng_0016380"/>
<protein>
    <submittedName>
        <fullName evidence="5">Uncharacterized protein</fullName>
    </submittedName>
</protein>
<evidence type="ECO:0000313" key="3">
    <source>
        <dbReference type="EMBL" id="BDS10874.1"/>
    </source>
</evidence>
<dbReference type="EMBL" id="AP026867">
    <property type="protein sequence ID" value="BDS10928.1"/>
    <property type="molecule type" value="Genomic_DNA"/>
</dbReference>